<dbReference type="CDD" id="cd06171">
    <property type="entry name" value="Sigma70_r4"/>
    <property type="match status" value="1"/>
</dbReference>
<dbReference type="SUPFAM" id="SSF88659">
    <property type="entry name" value="Sigma3 and sigma4 domains of RNA polymerase sigma factors"/>
    <property type="match status" value="1"/>
</dbReference>
<name>A0A1G9R0A8_9SPHI</name>
<evidence type="ECO:0000259" key="6">
    <source>
        <dbReference type="Pfam" id="PF08281"/>
    </source>
</evidence>
<protein>
    <submittedName>
        <fullName evidence="7">RNA polymerase sigma-70 factor, ECF subfamily</fullName>
    </submittedName>
</protein>
<dbReference type="GO" id="GO:0016987">
    <property type="term" value="F:sigma factor activity"/>
    <property type="evidence" value="ECO:0007669"/>
    <property type="project" value="UniProtKB-KW"/>
</dbReference>
<dbReference type="Gene3D" id="1.10.10.10">
    <property type="entry name" value="Winged helix-like DNA-binding domain superfamily/Winged helix DNA-binding domain"/>
    <property type="match status" value="1"/>
</dbReference>
<proteinExistence type="inferred from homology"/>
<evidence type="ECO:0000256" key="2">
    <source>
        <dbReference type="ARBA" id="ARBA00023015"/>
    </source>
</evidence>
<feature type="domain" description="RNA polymerase sigma-70 region 2" evidence="5">
    <location>
        <begin position="27"/>
        <end position="93"/>
    </location>
</feature>
<dbReference type="NCBIfam" id="TIGR02937">
    <property type="entry name" value="sigma70-ECF"/>
    <property type="match status" value="1"/>
</dbReference>
<dbReference type="PANTHER" id="PTHR43133">
    <property type="entry name" value="RNA POLYMERASE ECF-TYPE SIGMA FACTO"/>
    <property type="match status" value="1"/>
</dbReference>
<dbReference type="Proteomes" id="UP000183200">
    <property type="component" value="Unassembled WGS sequence"/>
</dbReference>
<evidence type="ECO:0000256" key="3">
    <source>
        <dbReference type="ARBA" id="ARBA00023082"/>
    </source>
</evidence>
<gene>
    <name evidence="7" type="ORF">SAMN05421820_10374</name>
</gene>
<evidence type="ECO:0000259" key="5">
    <source>
        <dbReference type="Pfam" id="PF04542"/>
    </source>
</evidence>
<accession>A0A1G9R0A8</accession>
<dbReference type="STRING" id="430522.BFS30_00795"/>
<dbReference type="InterPro" id="IPR014284">
    <property type="entry name" value="RNA_pol_sigma-70_dom"/>
</dbReference>
<dbReference type="RefSeq" id="WP_074605756.1">
    <property type="nucleotide sequence ID" value="NZ_FNGY01000003.1"/>
</dbReference>
<dbReference type="Pfam" id="PF04542">
    <property type="entry name" value="Sigma70_r2"/>
    <property type="match status" value="1"/>
</dbReference>
<dbReference type="SUPFAM" id="SSF88946">
    <property type="entry name" value="Sigma2 domain of RNA polymerase sigma factors"/>
    <property type="match status" value="1"/>
</dbReference>
<dbReference type="InterPro" id="IPR007627">
    <property type="entry name" value="RNA_pol_sigma70_r2"/>
</dbReference>
<evidence type="ECO:0000256" key="4">
    <source>
        <dbReference type="ARBA" id="ARBA00023163"/>
    </source>
</evidence>
<reference evidence="8" key="1">
    <citation type="submission" date="2016-10" db="EMBL/GenBank/DDBJ databases">
        <authorList>
            <person name="Varghese N."/>
            <person name="Submissions S."/>
        </authorList>
    </citation>
    <scope>NUCLEOTIDE SEQUENCE [LARGE SCALE GENOMIC DNA]</scope>
    <source>
        <strain evidence="8">DSM 19110</strain>
    </source>
</reference>
<feature type="domain" description="RNA polymerase sigma factor 70 region 4 type 2" evidence="6">
    <location>
        <begin position="124"/>
        <end position="174"/>
    </location>
</feature>
<dbReference type="Gene3D" id="1.10.1740.10">
    <property type="match status" value="1"/>
</dbReference>
<dbReference type="InterPro" id="IPR013325">
    <property type="entry name" value="RNA_pol_sigma_r2"/>
</dbReference>
<keyword evidence="8" id="KW-1185">Reference proteome</keyword>
<dbReference type="InterPro" id="IPR036388">
    <property type="entry name" value="WH-like_DNA-bd_sf"/>
</dbReference>
<evidence type="ECO:0000256" key="1">
    <source>
        <dbReference type="ARBA" id="ARBA00010641"/>
    </source>
</evidence>
<dbReference type="GO" id="GO:0003677">
    <property type="term" value="F:DNA binding"/>
    <property type="evidence" value="ECO:0007669"/>
    <property type="project" value="InterPro"/>
</dbReference>
<dbReference type="Pfam" id="PF08281">
    <property type="entry name" value="Sigma70_r4_2"/>
    <property type="match status" value="1"/>
</dbReference>
<keyword evidence="2" id="KW-0805">Transcription regulation</keyword>
<dbReference type="InterPro" id="IPR013324">
    <property type="entry name" value="RNA_pol_sigma_r3/r4-like"/>
</dbReference>
<dbReference type="AlphaFoldDB" id="A0A1G9R0A8"/>
<dbReference type="InterPro" id="IPR013249">
    <property type="entry name" value="RNA_pol_sigma70_r4_t2"/>
</dbReference>
<organism evidence="7 8">
    <name type="scientific">Pedobacter steynii</name>
    <dbReference type="NCBI Taxonomy" id="430522"/>
    <lineage>
        <taxon>Bacteria</taxon>
        <taxon>Pseudomonadati</taxon>
        <taxon>Bacteroidota</taxon>
        <taxon>Sphingobacteriia</taxon>
        <taxon>Sphingobacteriales</taxon>
        <taxon>Sphingobacteriaceae</taxon>
        <taxon>Pedobacter</taxon>
    </lineage>
</organism>
<keyword evidence="3" id="KW-0731">Sigma factor</keyword>
<sequence length="197" mass="23343">MKQLDKSLLEKLVVLLREGDTAAFNELYYRYKGKVHQFAYRFVRCSESATELTQLVFVRLWKYKHTIDESRDFDAFLLTITRNLVFKEFQRKAKADAYQNEQLKIEQVYDPVASFMDLKDYRNLAERAINSLPPQSKKVFKLSREEGATYEHISNQLNISKNTVHSHMAKSLNHIRQYFRIHTPETVLIWSIILSVF</sequence>
<dbReference type="EMBL" id="FNGY01000003">
    <property type="protein sequence ID" value="SDM16689.1"/>
    <property type="molecule type" value="Genomic_DNA"/>
</dbReference>
<dbReference type="GO" id="GO:0006352">
    <property type="term" value="P:DNA-templated transcription initiation"/>
    <property type="evidence" value="ECO:0007669"/>
    <property type="project" value="InterPro"/>
</dbReference>
<dbReference type="NCBIfam" id="TIGR02985">
    <property type="entry name" value="Sig70_bacteroi1"/>
    <property type="match status" value="1"/>
</dbReference>
<dbReference type="InterPro" id="IPR014327">
    <property type="entry name" value="RNA_pol_sigma70_bacteroid"/>
</dbReference>
<comment type="similarity">
    <text evidence="1">Belongs to the sigma-70 factor family. ECF subfamily.</text>
</comment>
<dbReference type="PANTHER" id="PTHR43133:SF46">
    <property type="entry name" value="RNA POLYMERASE SIGMA-70 FACTOR ECF SUBFAMILY"/>
    <property type="match status" value="1"/>
</dbReference>
<evidence type="ECO:0000313" key="7">
    <source>
        <dbReference type="EMBL" id="SDM16689.1"/>
    </source>
</evidence>
<evidence type="ECO:0000313" key="8">
    <source>
        <dbReference type="Proteomes" id="UP000183200"/>
    </source>
</evidence>
<keyword evidence="4" id="KW-0804">Transcription</keyword>
<dbReference type="InterPro" id="IPR039425">
    <property type="entry name" value="RNA_pol_sigma-70-like"/>
</dbReference>